<evidence type="ECO:0000256" key="8">
    <source>
        <dbReference type="ARBA" id="ARBA00022909"/>
    </source>
</evidence>
<dbReference type="Gene3D" id="3.20.20.20">
    <property type="entry name" value="Dihydropteroate synthase-like"/>
    <property type="match status" value="1"/>
</dbReference>
<dbReference type="PROSITE" id="PS00792">
    <property type="entry name" value="DHPS_1"/>
    <property type="match status" value="1"/>
</dbReference>
<dbReference type="PROSITE" id="PS00793">
    <property type="entry name" value="DHPS_2"/>
    <property type="match status" value="1"/>
</dbReference>
<dbReference type="NCBIfam" id="TIGR01496">
    <property type="entry name" value="DHPS"/>
    <property type="match status" value="1"/>
</dbReference>
<evidence type="ECO:0000256" key="2">
    <source>
        <dbReference type="ARBA" id="ARBA00001946"/>
    </source>
</evidence>
<protein>
    <recommendedName>
        <fullName evidence="4 9">Dihydropteroate synthase</fullName>
        <shortName evidence="9">DHPS</shortName>
        <ecNumber evidence="4 9">2.5.1.15</ecNumber>
    </recommendedName>
    <alternativeName>
        <fullName evidence="9">Dihydropteroate pyrophosphorylase</fullName>
    </alternativeName>
</protein>
<dbReference type="PANTHER" id="PTHR20941:SF1">
    <property type="entry name" value="FOLIC ACID SYNTHESIS PROTEIN FOL1"/>
    <property type="match status" value="1"/>
</dbReference>
<comment type="function">
    <text evidence="9">Catalyzes the condensation of para-aminobenzoate (pABA) with 6-hydroxymethyl-7,8-dihydropterin diphosphate (DHPt-PP) to form 7,8-dihydropteroate (H2Pte), the immediate precursor of folate derivatives.</text>
</comment>
<dbReference type="GO" id="GO:0046654">
    <property type="term" value="P:tetrahydrofolate biosynthetic process"/>
    <property type="evidence" value="ECO:0007669"/>
    <property type="project" value="UniProtKB-UniPathway"/>
</dbReference>
<evidence type="ECO:0000256" key="5">
    <source>
        <dbReference type="ARBA" id="ARBA00022679"/>
    </source>
</evidence>
<dbReference type="InterPro" id="IPR000489">
    <property type="entry name" value="Pterin-binding_dom"/>
</dbReference>
<accession>D0LWB9</accession>
<proteinExistence type="inferred from homology"/>
<evidence type="ECO:0000259" key="10">
    <source>
        <dbReference type="PROSITE" id="PS50972"/>
    </source>
</evidence>
<evidence type="ECO:0000256" key="1">
    <source>
        <dbReference type="ARBA" id="ARBA00000012"/>
    </source>
</evidence>
<evidence type="ECO:0000256" key="7">
    <source>
        <dbReference type="ARBA" id="ARBA00022842"/>
    </source>
</evidence>
<dbReference type="InterPro" id="IPR045031">
    <property type="entry name" value="DHP_synth-like"/>
</dbReference>
<dbReference type="GO" id="GO:0046656">
    <property type="term" value="P:folic acid biosynthetic process"/>
    <property type="evidence" value="ECO:0007669"/>
    <property type="project" value="UniProtKB-KW"/>
</dbReference>
<keyword evidence="12" id="KW-1185">Reference proteome</keyword>
<dbReference type="GO" id="GO:0004156">
    <property type="term" value="F:dihydropteroate synthase activity"/>
    <property type="evidence" value="ECO:0007669"/>
    <property type="project" value="UniProtKB-EC"/>
</dbReference>
<dbReference type="STRING" id="502025.Hoch_3549"/>
<dbReference type="InterPro" id="IPR011005">
    <property type="entry name" value="Dihydropteroate_synth-like_sf"/>
</dbReference>
<comment type="catalytic activity">
    <reaction evidence="1">
        <text>(7,8-dihydropterin-6-yl)methyl diphosphate + 4-aminobenzoate = 7,8-dihydropteroate + diphosphate</text>
        <dbReference type="Rhea" id="RHEA:19949"/>
        <dbReference type="ChEBI" id="CHEBI:17836"/>
        <dbReference type="ChEBI" id="CHEBI:17839"/>
        <dbReference type="ChEBI" id="CHEBI:33019"/>
        <dbReference type="ChEBI" id="CHEBI:72950"/>
        <dbReference type="EC" id="2.5.1.15"/>
    </reaction>
</comment>
<evidence type="ECO:0000256" key="6">
    <source>
        <dbReference type="ARBA" id="ARBA00022723"/>
    </source>
</evidence>
<keyword evidence="7 9" id="KW-0460">Magnesium</keyword>
<comment type="cofactor">
    <cofactor evidence="2 9">
        <name>Mg(2+)</name>
        <dbReference type="ChEBI" id="CHEBI:18420"/>
    </cofactor>
</comment>
<dbReference type="EMBL" id="CP001804">
    <property type="protein sequence ID" value="ACY16051.1"/>
    <property type="molecule type" value="Genomic_DNA"/>
</dbReference>
<dbReference type="Proteomes" id="UP000001880">
    <property type="component" value="Chromosome"/>
</dbReference>
<gene>
    <name evidence="11" type="ordered locus">Hoch_3549</name>
</gene>
<name>D0LWB9_HALO1</name>
<dbReference type="GO" id="GO:0005829">
    <property type="term" value="C:cytosol"/>
    <property type="evidence" value="ECO:0007669"/>
    <property type="project" value="TreeGrafter"/>
</dbReference>
<comment type="pathway">
    <text evidence="3 9">Cofactor biosynthesis; tetrahydrofolate biosynthesis; 7,8-dihydrofolate from 2-amino-4-hydroxy-6-hydroxymethyl-7,8-dihydropteridine diphosphate and 4-aminobenzoate: step 1/2.</text>
</comment>
<reference evidence="11 12" key="1">
    <citation type="journal article" date="2010" name="Stand. Genomic Sci.">
        <title>Complete genome sequence of Haliangium ochraceum type strain (SMP-2).</title>
        <authorList>
            <consortium name="US DOE Joint Genome Institute (JGI-PGF)"/>
            <person name="Ivanova N."/>
            <person name="Daum C."/>
            <person name="Lang E."/>
            <person name="Abt B."/>
            <person name="Kopitz M."/>
            <person name="Saunders E."/>
            <person name="Lapidus A."/>
            <person name="Lucas S."/>
            <person name="Glavina Del Rio T."/>
            <person name="Nolan M."/>
            <person name="Tice H."/>
            <person name="Copeland A."/>
            <person name="Cheng J.F."/>
            <person name="Chen F."/>
            <person name="Bruce D."/>
            <person name="Goodwin L."/>
            <person name="Pitluck S."/>
            <person name="Mavromatis K."/>
            <person name="Pati A."/>
            <person name="Mikhailova N."/>
            <person name="Chen A."/>
            <person name="Palaniappan K."/>
            <person name="Land M."/>
            <person name="Hauser L."/>
            <person name="Chang Y.J."/>
            <person name="Jeffries C.D."/>
            <person name="Detter J.C."/>
            <person name="Brettin T."/>
            <person name="Rohde M."/>
            <person name="Goker M."/>
            <person name="Bristow J."/>
            <person name="Markowitz V."/>
            <person name="Eisen J.A."/>
            <person name="Hugenholtz P."/>
            <person name="Kyrpides N.C."/>
            <person name="Klenk H.P."/>
        </authorList>
    </citation>
    <scope>NUCLEOTIDE SEQUENCE [LARGE SCALE GENOMIC DNA]</scope>
    <source>
        <strain evidence="12">DSM 14365 / CIP 107738 / JCM 11303 / AJ 13395 / SMP-2</strain>
    </source>
</reference>
<evidence type="ECO:0000256" key="4">
    <source>
        <dbReference type="ARBA" id="ARBA00012458"/>
    </source>
</evidence>
<keyword evidence="8 9" id="KW-0289">Folate biosynthesis</keyword>
<dbReference type="EC" id="2.5.1.15" evidence="4 9"/>
<sequence length="305" mass="31476">MSLATIQLREACLDWSRLYVAGVLNVTPDSFSDGGAYLDPEAAVARARALVAAGADIIDIGGESTRPGAAPVDERSERQRVLPVIEALRAELKVPLSIDTWKSGVAREALAAGAELVNDISGGLFDPAIVRVCADAGAVFLLGHVCARPGVADLGAVHAAESAPPSYDEVERALRERVAALPDSLRARTIVDPGLGFGKRLPQNLELMRRAGQLGAALGCPIMLGPSRKRFIAELCGDDARDMALRDRGTVGACLAAAASGAQLVRVHDVAGLTPALRVFEAARGSLAQGGGDASAAAQTGRASC</sequence>
<dbReference type="PANTHER" id="PTHR20941">
    <property type="entry name" value="FOLATE SYNTHESIS PROTEINS"/>
    <property type="match status" value="1"/>
</dbReference>
<evidence type="ECO:0000313" key="12">
    <source>
        <dbReference type="Proteomes" id="UP000001880"/>
    </source>
</evidence>
<keyword evidence="6 9" id="KW-0479">Metal-binding</keyword>
<dbReference type="eggNOG" id="COG0294">
    <property type="taxonomic scope" value="Bacteria"/>
</dbReference>
<dbReference type="RefSeq" id="WP_012828650.1">
    <property type="nucleotide sequence ID" value="NC_013440.1"/>
</dbReference>
<dbReference type="InterPro" id="IPR006390">
    <property type="entry name" value="DHP_synth_dom"/>
</dbReference>
<dbReference type="OrthoDB" id="9811744at2"/>
<dbReference type="SUPFAM" id="SSF51717">
    <property type="entry name" value="Dihydropteroate synthetase-like"/>
    <property type="match status" value="1"/>
</dbReference>
<keyword evidence="5 9" id="KW-0808">Transferase</keyword>
<dbReference type="PROSITE" id="PS50972">
    <property type="entry name" value="PTERIN_BINDING"/>
    <property type="match status" value="1"/>
</dbReference>
<evidence type="ECO:0000313" key="11">
    <source>
        <dbReference type="EMBL" id="ACY16051.1"/>
    </source>
</evidence>
<feature type="domain" description="Pterin-binding" evidence="10">
    <location>
        <begin position="18"/>
        <end position="278"/>
    </location>
</feature>
<dbReference type="UniPathway" id="UPA00077">
    <property type="reaction ID" value="UER00156"/>
</dbReference>
<evidence type="ECO:0000256" key="9">
    <source>
        <dbReference type="RuleBase" id="RU361205"/>
    </source>
</evidence>
<organism evidence="11 12">
    <name type="scientific">Haliangium ochraceum (strain DSM 14365 / JCM 11303 / SMP-2)</name>
    <dbReference type="NCBI Taxonomy" id="502025"/>
    <lineage>
        <taxon>Bacteria</taxon>
        <taxon>Pseudomonadati</taxon>
        <taxon>Myxococcota</taxon>
        <taxon>Polyangia</taxon>
        <taxon>Haliangiales</taxon>
        <taxon>Kofleriaceae</taxon>
        <taxon>Haliangium</taxon>
    </lineage>
</organism>
<evidence type="ECO:0000256" key="3">
    <source>
        <dbReference type="ARBA" id="ARBA00004763"/>
    </source>
</evidence>
<dbReference type="KEGG" id="hoh:Hoch_3549"/>
<dbReference type="AlphaFoldDB" id="D0LWB9"/>
<dbReference type="Pfam" id="PF00809">
    <property type="entry name" value="Pterin_bind"/>
    <property type="match status" value="1"/>
</dbReference>
<comment type="similarity">
    <text evidence="9">Belongs to the DHPS family.</text>
</comment>
<dbReference type="HOGENOM" id="CLU_008023_0_2_7"/>
<dbReference type="GO" id="GO:0046872">
    <property type="term" value="F:metal ion binding"/>
    <property type="evidence" value="ECO:0007669"/>
    <property type="project" value="UniProtKB-KW"/>
</dbReference>